<comment type="caution">
    <text evidence="6">The sequence shown here is derived from an EMBL/GenBank/DDBJ whole genome shotgun (WGS) entry which is preliminary data.</text>
</comment>
<evidence type="ECO:0000259" key="5">
    <source>
        <dbReference type="Pfam" id="PF00296"/>
    </source>
</evidence>
<dbReference type="GO" id="GO:0016491">
    <property type="term" value="F:oxidoreductase activity"/>
    <property type="evidence" value="ECO:0007669"/>
    <property type="project" value="UniProtKB-KW"/>
</dbReference>
<keyword evidence="1" id="KW-0285">Flavoprotein</keyword>
<evidence type="ECO:0000313" key="6">
    <source>
        <dbReference type="EMBL" id="MFC5751584.1"/>
    </source>
</evidence>
<dbReference type="Pfam" id="PF00296">
    <property type="entry name" value="Bac_luciferase"/>
    <property type="match status" value="1"/>
</dbReference>
<dbReference type="InterPro" id="IPR036661">
    <property type="entry name" value="Luciferase-like_sf"/>
</dbReference>
<feature type="domain" description="Luciferase-like" evidence="5">
    <location>
        <begin position="15"/>
        <end position="208"/>
    </location>
</feature>
<proteinExistence type="predicted"/>
<keyword evidence="4" id="KW-0503">Monooxygenase</keyword>
<dbReference type="InterPro" id="IPR050172">
    <property type="entry name" value="SsuD_RutA_monooxygenase"/>
</dbReference>
<dbReference type="RefSeq" id="WP_378287514.1">
    <property type="nucleotide sequence ID" value="NZ_JBHSON010000072.1"/>
</dbReference>
<dbReference type="InterPro" id="IPR011251">
    <property type="entry name" value="Luciferase-like_dom"/>
</dbReference>
<keyword evidence="7" id="KW-1185">Reference proteome</keyword>
<gene>
    <name evidence="6" type="ORF">ACFPZN_38715</name>
</gene>
<keyword evidence="3 6" id="KW-0560">Oxidoreductase</keyword>
<dbReference type="Gene3D" id="3.20.20.30">
    <property type="entry name" value="Luciferase-like domain"/>
    <property type="match status" value="1"/>
</dbReference>
<dbReference type="PANTHER" id="PTHR42847:SF4">
    <property type="entry name" value="ALKANESULFONATE MONOOXYGENASE-RELATED"/>
    <property type="match status" value="1"/>
</dbReference>
<protein>
    <submittedName>
        <fullName evidence="6">LLM class flavin-dependent oxidoreductase</fullName>
        <ecNumber evidence="6">1.-.-.-</ecNumber>
    </submittedName>
</protein>
<dbReference type="Proteomes" id="UP001596074">
    <property type="component" value="Unassembled WGS sequence"/>
</dbReference>
<keyword evidence="2" id="KW-0288">FMN</keyword>
<dbReference type="EMBL" id="JBHSON010000072">
    <property type="protein sequence ID" value="MFC5751584.1"/>
    <property type="molecule type" value="Genomic_DNA"/>
</dbReference>
<accession>A0ABW1ABR9</accession>
<reference evidence="7" key="1">
    <citation type="journal article" date="2019" name="Int. J. Syst. Evol. Microbiol.">
        <title>The Global Catalogue of Microorganisms (GCM) 10K type strain sequencing project: providing services to taxonomists for standard genome sequencing and annotation.</title>
        <authorList>
            <consortium name="The Broad Institute Genomics Platform"/>
            <consortium name="The Broad Institute Genome Sequencing Center for Infectious Disease"/>
            <person name="Wu L."/>
            <person name="Ma J."/>
        </authorList>
    </citation>
    <scope>NUCLEOTIDE SEQUENCE [LARGE SCALE GENOMIC DNA]</scope>
    <source>
        <strain evidence="7">KCTC 42087</strain>
    </source>
</reference>
<evidence type="ECO:0000313" key="7">
    <source>
        <dbReference type="Proteomes" id="UP001596074"/>
    </source>
</evidence>
<evidence type="ECO:0000256" key="2">
    <source>
        <dbReference type="ARBA" id="ARBA00022643"/>
    </source>
</evidence>
<dbReference type="EC" id="1.-.-.-" evidence="6"/>
<name>A0ABW1ABR9_9ACTN</name>
<evidence type="ECO:0000256" key="4">
    <source>
        <dbReference type="ARBA" id="ARBA00023033"/>
    </source>
</evidence>
<evidence type="ECO:0000256" key="3">
    <source>
        <dbReference type="ARBA" id="ARBA00023002"/>
    </source>
</evidence>
<dbReference type="PANTHER" id="PTHR42847">
    <property type="entry name" value="ALKANESULFONATE MONOOXYGENASE"/>
    <property type="match status" value="1"/>
</dbReference>
<organism evidence="6 7">
    <name type="scientific">Actinomadura rugatobispora</name>
    <dbReference type="NCBI Taxonomy" id="1994"/>
    <lineage>
        <taxon>Bacteria</taxon>
        <taxon>Bacillati</taxon>
        <taxon>Actinomycetota</taxon>
        <taxon>Actinomycetes</taxon>
        <taxon>Streptosporangiales</taxon>
        <taxon>Thermomonosporaceae</taxon>
        <taxon>Actinomadura</taxon>
    </lineage>
</organism>
<evidence type="ECO:0000256" key="1">
    <source>
        <dbReference type="ARBA" id="ARBA00022630"/>
    </source>
</evidence>
<sequence length="297" mass="33231">MRPTFHLFLPQMRMSHETIVERALAAEAAGFEGMAFMDHLAPPLAYEHEMWEAMSIAAWVLARTTTLTVGHLVLCDALRHPAVLARQAVSLDHASGGRFEVGIGWGSVPAELSTFGVGSTEPRERVDRLTESLEIIRGLWSGEKFDYDGRHFTLRGALQRPVPTRRIPVTIGGVGRRTLALAREHADWWNIPIHALHRLGELRDRVGEARVSMQPMVGLVSSEQERQEMTALVQRRYGATKLSENIVVGTAPELTEHFSRLHAAGVDRFYVWFTDFARVETLHRFTEVIEGVVVPAG</sequence>
<dbReference type="SUPFAM" id="SSF51679">
    <property type="entry name" value="Bacterial luciferase-like"/>
    <property type="match status" value="1"/>
</dbReference>